<dbReference type="Proteomes" id="UP000198948">
    <property type="component" value="Unassembled WGS sequence"/>
</dbReference>
<comment type="subcellular location">
    <subcellularLocation>
        <location evidence="1">Membrane</location>
        <topology evidence="1">Multi-pass membrane protein</topology>
    </subcellularLocation>
</comment>
<evidence type="ECO:0000256" key="2">
    <source>
        <dbReference type="ARBA" id="ARBA00008114"/>
    </source>
</evidence>
<evidence type="ECO:0000256" key="6">
    <source>
        <dbReference type="ARBA" id="ARBA00023136"/>
    </source>
</evidence>
<evidence type="ECO:0000256" key="5">
    <source>
        <dbReference type="ARBA" id="ARBA00022989"/>
    </source>
</evidence>
<dbReference type="NCBIfam" id="TIGR01297">
    <property type="entry name" value="CDF"/>
    <property type="match status" value="1"/>
</dbReference>
<dbReference type="InterPro" id="IPR036837">
    <property type="entry name" value="Cation_efflux_CTD_sf"/>
</dbReference>
<dbReference type="Pfam" id="PF16916">
    <property type="entry name" value="ZT_dimer"/>
    <property type="match status" value="1"/>
</dbReference>
<dbReference type="InterPro" id="IPR027470">
    <property type="entry name" value="Cation_efflux_CTD"/>
</dbReference>
<dbReference type="EMBL" id="FOHA01000017">
    <property type="protein sequence ID" value="SES01118.1"/>
    <property type="molecule type" value="Genomic_DNA"/>
</dbReference>
<dbReference type="InterPro" id="IPR050291">
    <property type="entry name" value="CDF_Transporter"/>
</dbReference>
<feature type="transmembrane region" description="Helical" evidence="7">
    <location>
        <begin position="119"/>
        <end position="137"/>
    </location>
</feature>
<dbReference type="SUPFAM" id="SSF160240">
    <property type="entry name" value="Cation efflux protein cytoplasmic domain-like"/>
    <property type="match status" value="1"/>
</dbReference>
<evidence type="ECO:0000259" key="8">
    <source>
        <dbReference type="Pfam" id="PF01545"/>
    </source>
</evidence>
<dbReference type="Gene3D" id="1.20.1510.10">
    <property type="entry name" value="Cation efflux protein transmembrane domain"/>
    <property type="match status" value="1"/>
</dbReference>
<dbReference type="FunFam" id="1.20.1510.10:FF:000006">
    <property type="entry name" value="Divalent cation efflux transporter"/>
    <property type="match status" value="1"/>
</dbReference>
<dbReference type="PANTHER" id="PTHR43840:SF50">
    <property type="entry name" value="MANGANESE EFFLUX SYSTEM PROTEIN MNES"/>
    <property type="match status" value="1"/>
</dbReference>
<evidence type="ECO:0000256" key="7">
    <source>
        <dbReference type="SAM" id="Phobius"/>
    </source>
</evidence>
<accession>A0A1H9TVT4</accession>
<dbReference type="InterPro" id="IPR058533">
    <property type="entry name" value="Cation_efflux_TM"/>
</dbReference>
<dbReference type="STRING" id="142588.SAMN04488559_1172"/>
<keyword evidence="11" id="KW-1185">Reference proteome</keyword>
<dbReference type="RefSeq" id="WP_092653389.1">
    <property type="nucleotide sequence ID" value="NZ_FOHA01000017.1"/>
</dbReference>
<dbReference type="PANTHER" id="PTHR43840">
    <property type="entry name" value="MITOCHONDRIAL METAL TRANSPORTER 1-RELATED"/>
    <property type="match status" value="1"/>
</dbReference>
<keyword evidence="5 7" id="KW-1133">Transmembrane helix</keyword>
<organism evidence="10 11">
    <name type="scientific">Isobaculum melis</name>
    <dbReference type="NCBI Taxonomy" id="142588"/>
    <lineage>
        <taxon>Bacteria</taxon>
        <taxon>Bacillati</taxon>
        <taxon>Bacillota</taxon>
        <taxon>Bacilli</taxon>
        <taxon>Lactobacillales</taxon>
        <taxon>Carnobacteriaceae</taxon>
        <taxon>Isobaculum</taxon>
    </lineage>
</organism>
<protein>
    <submittedName>
        <fullName evidence="10">Cation diffusion facilitator family transporter</fullName>
    </submittedName>
</protein>
<dbReference type="InterPro" id="IPR027469">
    <property type="entry name" value="Cation_efflux_TMD_sf"/>
</dbReference>
<proteinExistence type="inferred from homology"/>
<name>A0A1H9TVT4_9LACT</name>
<dbReference type="AlphaFoldDB" id="A0A1H9TVT4"/>
<gene>
    <name evidence="10" type="ORF">SAMN04488559_1172</name>
</gene>
<comment type="similarity">
    <text evidence="2">Belongs to the cation diffusion facilitator (CDF) transporter (TC 2.A.4) family.</text>
</comment>
<dbReference type="Gene3D" id="3.30.70.1350">
    <property type="entry name" value="Cation efflux protein, cytoplasmic domain"/>
    <property type="match status" value="1"/>
</dbReference>
<evidence type="ECO:0000313" key="11">
    <source>
        <dbReference type="Proteomes" id="UP000198948"/>
    </source>
</evidence>
<dbReference type="GO" id="GO:0016020">
    <property type="term" value="C:membrane"/>
    <property type="evidence" value="ECO:0007669"/>
    <property type="project" value="UniProtKB-SubCell"/>
</dbReference>
<feature type="transmembrane region" description="Helical" evidence="7">
    <location>
        <begin position="84"/>
        <end position="107"/>
    </location>
</feature>
<feature type="domain" description="Cation efflux protein transmembrane" evidence="8">
    <location>
        <begin position="17"/>
        <end position="208"/>
    </location>
</feature>
<evidence type="ECO:0000256" key="4">
    <source>
        <dbReference type="ARBA" id="ARBA00022692"/>
    </source>
</evidence>
<dbReference type="InterPro" id="IPR002524">
    <property type="entry name" value="Cation_efflux"/>
</dbReference>
<dbReference type="SUPFAM" id="SSF161111">
    <property type="entry name" value="Cation efflux protein transmembrane domain-like"/>
    <property type="match status" value="1"/>
</dbReference>
<feature type="domain" description="Cation efflux protein cytoplasmic" evidence="9">
    <location>
        <begin position="213"/>
        <end position="288"/>
    </location>
</feature>
<dbReference type="GO" id="GO:0008324">
    <property type="term" value="F:monoatomic cation transmembrane transporter activity"/>
    <property type="evidence" value="ECO:0007669"/>
    <property type="project" value="InterPro"/>
</dbReference>
<evidence type="ECO:0000259" key="9">
    <source>
        <dbReference type="Pfam" id="PF16916"/>
    </source>
</evidence>
<evidence type="ECO:0000256" key="3">
    <source>
        <dbReference type="ARBA" id="ARBA00022448"/>
    </source>
</evidence>
<reference evidence="10 11" key="1">
    <citation type="submission" date="2016-10" db="EMBL/GenBank/DDBJ databases">
        <authorList>
            <person name="de Groot N.N."/>
        </authorList>
    </citation>
    <scope>NUCLEOTIDE SEQUENCE [LARGE SCALE GENOMIC DNA]</scope>
    <source>
        <strain evidence="10 11">DSM 13760</strain>
    </source>
</reference>
<sequence length="309" mass="33921">MMEERYQELKVAERGAIISIVTYMLLSVLKLFIAQLAGSAALRADGLNNTTDIVASVAVLVGLKLARRPADDDHPYGHWKAETVASMVTSFIMLLVGLQVLYAAILGLSKGETAAPDMLAAYTGIFSSIIMAGVYFYNRKLSREIKSGALLAAAKDNLSDAFTSIGAAIGIFGSQLGMPWLDGVTAIIVALLILKTAIEIFRDSAFSLSDGFDEHQLEQYKKSILEMPDIVAVRTIKARSYGANVFVDVVIWTNPEMSVARSHEITEEIEISLHDHFNVFDTKVHVEPSDIKTNPPAHITEKHYKYKNK</sequence>
<evidence type="ECO:0000256" key="1">
    <source>
        <dbReference type="ARBA" id="ARBA00004141"/>
    </source>
</evidence>
<feature type="transmembrane region" description="Helical" evidence="7">
    <location>
        <begin position="12"/>
        <end position="34"/>
    </location>
</feature>
<evidence type="ECO:0000313" key="10">
    <source>
        <dbReference type="EMBL" id="SES01118.1"/>
    </source>
</evidence>
<keyword evidence="4 7" id="KW-0812">Transmembrane</keyword>
<keyword evidence="6 7" id="KW-0472">Membrane</keyword>
<dbReference type="OrthoDB" id="9806522at2"/>
<keyword evidence="3" id="KW-0813">Transport</keyword>
<dbReference type="Pfam" id="PF01545">
    <property type="entry name" value="Cation_efflux"/>
    <property type="match status" value="1"/>
</dbReference>